<dbReference type="STRING" id="1206085.SAMN05443575_3778"/>
<dbReference type="Pfam" id="PF14602">
    <property type="entry name" value="Hexapep_2"/>
    <property type="match status" value="2"/>
</dbReference>
<proteinExistence type="predicted"/>
<evidence type="ECO:0000313" key="2">
    <source>
        <dbReference type="Proteomes" id="UP000186132"/>
    </source>
</evidence>
<evidence type="ECO:0000313" key="1">
    <source>
        <dbReference type="EMBL" id="SHH40519.1"/>
    </source>
</evidence>
<dbReference type="PANTHER" id="PTHR23416">
    <property type="entry name" value="SIALIC ACID SYNTHASE-RELATED"/>
    <property type="match status" value="1"/>
</dbReference>
<dbReference type="InterPro" id="IPR051159">
    <property type="entry name" value="Hexapeptide_acetyltransf"/>
</dbReference>
<dbReference type="RefSeq" id="WP_159440905.1">
    <property type="nucleotide sequence ID" value="NZ_FQVU01000006.1"/>
</dbReference>
<dbReference type="InterPro" id="IPR001451">
    <property type="entry name" value="Hexapep"/>
</dbReference>
<dbReference type="Gene3D" id="2.160.10.10">
    <property type="entry name" value="Hexapeptide repeat proteins"/>
    <property type="match status" value="1"/>
</dbReference>
<dbReference type="EMBL" id="FQVU01000006">
    <property type="protein sequence ID" value="SHH40519.1"/>
    <property type="molecule type" value="Genomic_DNA"/>
</dbReference>
<dbReference type="AlphaFoldDB" id="A0A1M5SPN9"/>
<dbReference type="Proteomes" id="UP000186132">
    <property type="component" value="Unassembled WGS sequence"/>
</dbReference>
<evidence type="ECO:0008006" key="3">
    <source>
        <dbReference type="Google" id="ProtNLM"/>
    </source>
</evidence>
<gene>
    <name evidence="1" type="ORF">SAMN05443575_3778</name>
</gene>
<name>A0A1M5SPN9_9ACTN</name>
<reference evidence="1 2" key="1">
    <citation type="submission" date="2016-11" db="EMBL/GenBank/DDBJ databases">
        <authorList>
            <person name="Jaros S."/>
            <person name="Januszkiewicz K."/>
            <person name="Wedrychowicz H."/>
        </authorList>
    </citation>
    <scope>NUCLEOTIDE SEQUENCE [LARGE SCALE GENOMIC DNA]</scope>
    <source>
        <strain evidence="1 2">DSM 45627</strain>
    </source>
</reference>
<dbReference type="OrthoDB" id="2643438at2"/>
<sequence length="177" mass="18578">MGVSGETIRYWLLNAIVNSELVPRHWRVRLMRRCGIELPDDAIVYAGLRLRPGPITFGARPGINRNCLLDPGEAGITIGDDVGIAANVVITAATHHLGGSGKRADGPRSEPVVIEDGCWLGVGAVVLPGVTVRRGCVVGAGGVVASSTEPDGMYVGVPARRVRDLDGTPAAERGLLR</sequence>
<accession>A0A1M5SPN9</accession>
<dbReference type="InterPro" id="IPR011004">
    <property type="entry name" value="Trimer_LpxA-like_sf"/>
</dbReference>
<keyword evidence="2" id="KW-1185">Reference proteome</keyword>
<organism evidence="1 2">
    <name type="scientific">Jatrophihabitans endophyticus</name>
    <dbReference type="NCBI Taxonomy" id="1206085"/>
    <lineage>
        <taxon>Bacteria</taxon>
        <taxon>Bacillati</taxon>
        <taxon>Actinomycetota</taxon>
        <taxon>Actinomycetes</taxon>
        <taxon>Jatrophihabitantales</taxon>
        <taxon>Jatrophihabitantaceae</taxon>
        <taxon>Jatrophihabitans</taxon>
    </lineage>
</organism>
<dbReference type="SUPFAM" id="SSF51161">
    <property type="entry name" value="Trimeric LpxA-like enzymes"/>
    <property type="match status" value="1"/>
</dbReference>
<protein>
    <recommendedName>
        <fullName evidence="3">Maltose O-acetyltransferase</fullName>
    </recommendedName>
</protein>